<comment type="subunit">
    <text evidence="2 7">Heterodimer of SbcC and SbcD.</text>
</comment>
<comment type="similarity">
    <text evidence="1 7">Belongs to the SbcD family.</text>
</comment>
<evidence type="ECO:0000256" key="3">
    <source>
        <dbReference type="ARBA" id="ARBA00013365"/>
    </source>
</evidence>
<dbReference type="Pfam" id="PF12320">
    <property type="entry name" value="SbcD_C"/>
    <property type="match status" value="1"/>
</dbReference>
<keyword evidence="5 7" id="KW-0378">Hydrolase</keyword>
<dbReference type="Pfam" id="PF00149">
    <property type="entry name" value="Metallophos"/>
    <property type="match status" value="1"/>
</dbReference>
<dbReference type="PANTHER" id="PTHR30337:SF0">
    <property type="entry name" value="NUCLEASE SBCCD SUBUNIT D"/>
    <property type="match status" value="1"/>
</dbReference>
<reference evidence="10 11" key="1">
    <citation type="submission" date="2019-09" db="EMBL/GenBank/DDBJ databases">
        <title>Genomes of Cryomorphaceae.</title>
        <authorList>
            <person name="Bowman J.P."/>
        </authorList>
    </citation>
    <scope>NUCLEOTIDE SEQUENCE [LARGE SCALE GENOMIC DNA]</scope>
    <source>
        <strain evidence="10 11">KCTC 52047</strain>
    </source>
</reference>
<comment type="caution">
    <text evidence="10">The sequence shown here is derived from an EMBL/GenBank/DDBJ whole genome shotgun (WGS) entry which is preliminary data.</text>
</comment>
<evidence type="ECO:0000313" key="11">
    <source>
        <dbReference type="Proteomes" id="UP000435357"/>
    </source>
</evidence>
<gene>
    <name evidence="7 10" type="primary">sbcD</name>
    <name evidence="10" type="ORF">F3059_06705</name>
</gene>
<keyword evidence="4 7" id="KW-0540">Nuclease</keyword>
<accession>A0A6N6M814</accession>
<keyword evidence="6 7" id="KW-0269">Exonuclease</keyword>
<keyword evidence="7" id="KW-0233">DNA recombination</keyword>
<dbReference type="CDD" id="cd00840">
    <property type="entry name" value="MPP_Mre11_N"/>
    <property type="match status" value="1"/>
</dbReference>
<evidence type="ECO:0000256" key="1">
    <source>
        <dbReference type="ARBA" id="ARBA00010555"/>
    </source>
</evidence>
<dbReference type="GO" id="GO:0006310">
    <property type="term" value="P:DNA recombination"/>
    <property type="evidence" value="ECO:0007669"/>
    <property type="project" value="UniProtKB-KW"/>
</dbReference>
<keyword evidence="7" id="KW-0235">DNA replication</keyword>
<dbReference type="GO" id="GO:0006260">
    <property type="term" value="P:DNA replication"/>
    <property type="evidence" value="ECO:0007669"/>
    <property type="project" value="UniProtKB-KW"/>
</dbReference>
<feature type="domain" description="Nuclease SbcCD subunit D C-terminal" evidence="9">
    <location>
        <begin position="277"/>
        <end position="377"/>
    </location>
</feature>
<dbReference type="SUPFAM" id="SSF56300">
    <property type="entry name" value="Metallo-dependent phosphatases"/>
    <property type="match status" value="1"/>
</dbReference>
<dbReference type="InterPro" id="IPR004843">
    <property type="entry name" value="Calcineurin-like_PHP"/>
</dbReference>
<organism evidence="10 11">
    <name type="scientific">Salibacter halophilus</name>
    <dbReference type="NCBI Taxonomy" id="1803916"/>
    <lineage>
        <taxon>Bacteria</taxon>
        <taxon>Pseudomonadati</taxon>
        <taxon>Bacteroidota</taxon>
        <taxon>Flavobacteriia</taxon>
        <taxon>Flavobacteriales</taxon>
        <taxon>Salibacteraceae</taxon>
        <taxon>Salibacter</taxon>
    </lineage>
</organism>
<evidence type="ECO:0000256" key="7">
    <source>
        <dbReference type="RuleBase" id="RU363069"/>
    </source>
</evidence>
<dbReference type="InterPro" id="IPR029052">
    <property type="entry name" value="Metallo-depent_PP-like"/>
</dbReference>
<dbReference type="Gene3D" id="3.60.21.10">
    <property type="match status" value="1"/>
</dbReference>
<comment type="function">
    <text evidence="7">SbcCD cleaves DNA hairpin structures. These structures can inhibit DNA replication and are intermediates in certain DNA recombination reactions. The complex acts as a 3'-&gt;5' double strand exonuclease that can open hairpins. It also has a 5' single-strand endonuclease activity.</text>
</comment>
<dbReference type="InterPro" id="IPR004593">
    <property type="entry name" value="SbcD"/>
</dbReference>
<proteinExistence type="inferred from homology"/>
<dbReference type="OrthoDB" id="9773856at2"/>
<feature type="domain" description="Calcineurin-like phosphoesterase" evidence="8">
    <location>
        <begin position="1"/>
        <end position="228"/>
    </location>
</feature>
<sequence length="405" mass="45922">MKILHTADWHIGKRLYQKELHEDFSLFIDWLCQTIKDQQVDVLLVSGDVFDLANPSAEARQLYYSALHKLSKLDIQIVLTGGNHDSPAMLNAPRELLMALNITVIGELPANREELIIPLGSRSEPKAVVAAIPFIRDNELRKLAPGQSYEERQEAITDGIREIFNESAELIQTHYPSATPLAMGHLFAHGASTSSSEREIQVGNLAGFESNQFPKSFEYIALGHIHKPQRAGSEHILYSGSPIPLSFDEKNHDKRVILIDLNQEKPNPVSVPVPSWRELKRVKGNLTEIRNELSGFSGSDQLPAFIEIELVEEHRNPAEIMEFETLVEQFNEADNNAEILKYFITITGESITSSSLFQNQKIEELKPREVFSKWIEKSQVDEETGNLMNEAFEDILQEYHQNENQ</sequence>
<dbReference type="InterPro" id="IPR041796">
    <property type="entry name" value="Mre11_N"/>
</dbReference>
<evidence type="ECO:0000313" key="10">
    <source>
        <dbReference type="EMBL" id="KAB1064387.1"/>
    </source>
</evidence>
<dbReference type="EMBL" id="WACR01000005">
    <property type="protein sequence ID" value="KAB1064387.1"/>
    <property type="molecule type" value="Genomic_DNA"/>
</dbReference>
<name>A0A6N6M814_9FLAO</name>
<dbReference type="InterPro" id="IPR050535">
    <property type="entry name" value="DNA_Repair-Maintenance_Comp"/>
</dbReference>
<keyword evidence="7" id="KW-0255">Endonuclease</keyword>
<dbReference type="GO" id="GO:0008408">
    <property type="term" value="F:3'-5' exonuclease activity"/>
    <property type="evidence" value="ECO:0007669"/>
    <property type="project" value="InterPro"/>
</dbReference>
<dbReference type="PANTHER" id="PTHR30337">
    <property type="entry name" value="COMPONENT OF ATP-DEPENDENT DSDNA EXONUCLEASE"/>
    <property type="match status" value="1"/>
</dbReference>
<evidence type="ECO:0000256" key="2">
    <source>
        <dbReference type="ARBA" id="ARBA00011322"/>
    </source>
</evidence>
<evidence type="ECO:0000256" key="4">
    <source>
        <dbReference type="ARBA" id="ARBA00022722"/>
    </source>
</evidence>
<dbReference type="Proteomes" id="UP000435357">
    <property type="component" value="Unassembled WGS sequence"/>
</dbReference>
<evidence type="ECO:0000259" key="8">
    <source>
        <dbReference type="Pfam" id="PF00149"/>
    </source>
</evidence>
<dbReference type="AlphaFoldDB" id="A0A6N6M814"/>
<evidence type="ECO:0000256" key="5">
    <source>
        <dbReference type="ARBA" id="ARBA00022801"/>
    </source>
</evidence>
<dbReference type="RefSeq" id="WP_151167504.1">
    <property type="nucleotide sequence ID" value="NZ_WACR01000005.1"/>
</dbReference>
<dbReference type="NCBIfam" id="TIGR00619">
    <property type="entry name" value="sbcd"/>
    <property type="match status" value="1"/>
</dbReference>
<keyword evidence="11" id="KW-1185">Reference proteome</keyword>
<evidence type="ECO:0000256" key="6">
    <source>
        <dbReference type="ARBA" id="ARBA00022839"/>
    </source>
</evidence>
<evidence type="ECO:0000259" key="9">
    <source>
        <dbReference type="Pfam" id="PF12320"/>
    </source>
</evidence>
<dbReference type="GO" id="GO:0004519">
    <property type="term" value="F:endonuclease activity"/>
    <property type="evidence" value="ECO:0007669"/>
    <property type="project" value="UniProtKB-KW"/>
</dbReference>
<protein>
    <recommendedName>
        <fullName evidence="3 7">Nuclease SbcCD subunit D</fullName>
    </recommendedName>
</protein>
<dbReference type="InterPro" id="IPR026843">
    <property type="entry name" value="SbcD_C"/>
</dbReference>